<sequence length="184" mass="19654">MAVDGRPQQALEIVGAGEGEVEKLVADVAVLADRIVRYRRTIPEQLKEAFASLTSLESWDSPSEAGGGGSASRGEKMLGLGTSSLPSWDEEATEVKLELLKRTTILNASAMEPLLKRMRNCISGIGSLNSAEDSIHPALLLTLPPPLLSANTTSTTTVDFGSLISGRLLWKRKGKVGEVSPRKK</sequence>
<evidence type="ECO:0000313" key="2">
    <source>
        <dbReference type="Proteomes" id="UP001057402"/>
    </source>
</evidence>
<comment type="caution">
    <text evidence="1">The sequence shown here is derived from an EMBL/GenBank/DDBJ whole genome shotgun (WGS) entry which is preliminary data.</text>
</comment>
<gene>
    <name evidence="1" type="ORF">MLD38_019770</name>
</gene>
<dbReference type="Proteomes" id="UP001057402">
    <property type="component" value="Chromosome 5"/>
</dbReference>
<name>A0ACB9QXZ2_9MYRT</name>
<organism evidence="1 2">
    <name type="scientific">Melastoma candidum</name>
    <dbReference type="NCBI Taxonomy" id="119954"/>
    <lineage>
        <taxon>Eukaryota</taxon>
        <taxon>Viridiplantae</taxon>
        <taxon>Streptophyta</taxon>
        <taxon>Embryophyta</taxon>
        <taxon>Tracheophyta</taxon>
        <taxon>Spermatophyta</taxon>
        <taxon>Magnoliopsida</taxon>
        <taxon>eudicotyledons</taxon>
        <taxon>Gunneridae</taxon>
        <taxon>Pentapetalae</taxon>
        <taxon>rosids</taxon>
        <taxon>malvids</taxon>
        <taxon>Myrtales</taxon>
        <taxon>Melastomataceae</taxon>
        <taxon>Melastomatoideae</taxon>
        <taxon>Melastomateae</taxon>
        <taxon>Melastoma</taxon>
    </lineage>
</organism>
<accession>A0ACB9QXZ2</accession>
<reference evidence="2" key="1">
    <citation type="journal article" date="2023" name="Front. Plant Sci.">
        <title>Chromosomal-level genome assembly of Melastoma candidum provides insights into trichome evolution.</title>
        <authorList>
            <person name="Zhong Y."/>
            <person name="Wu W."/>
            <person name="Sun C."/>
            <person name="Zou P."/>
            <person name="Liu Y."/>
            <person name="Dai S."/>
            <person name="Zhou R."/>
        </authorList>
    </citation>
    <scope>NUCLEOTIDE SEQUENCE [LARGE SCALE GENOMIC DNA]</scope>
</reference>
<keyword evidence="2" id="KW-1185">Reference proteome</keyword>
<protein>
    <submittedName>
        <fullName evidence="1">Uncharacterized protein</fullName>
    </submittedName>
</protein>
<evidence type="ECO:0000313" key="1">
    <source>
        <dbReference type="EMBL" id="KAI4371548.1"/>
    </source>
</evidence>
<dbReference type="EMBL" id="CM042884">
    <property type="protein sequence ID" value="KAI4371548.1"/>
    <property type="molecule type" value="Genomic_DNA"/>
</dbReference>
<proteinExistence type="predicted"/>